<dbReference type="PANTHER" id="PTHR14187">
    <property type="entry name" value="ALPHA KINASE/ELONGATION FACTOR 2 KINASE"/>
    <property type="match status" value="1"/>
</dbReference>
<dbReference type="EMBL" id="KN838586">
    <property type="protein sequence ID" value="KIK02869.1"/>
    <property type="molecule type" value="Genomic_DNA"/>
</dbReference>
<organism evidence="1 2">
    <name type="scientific">Laccaria amethystina LaAM-08-1</name>
    <dbReference type="NCBI Taxonomy" id="1095629"/>
    <lineage>
        <taxon>Eukaryota</taxon>
        <taxon>Fungi</taxon>
        <taxon>Dikarya</taxon>
        <taxon>Basidiomycota</taxon>
        <taxon>Agaricomycotina</taxon>
        <taxon>Agaricomycetes</taxon>
        <taxon>Agaricomycetidae</taxon>
        <taxon>Agaricales</taxon>
        <taxon>Agaricineae</taxon>
        <taxon>Hydnangiaceae</taxon>
        <taxon>Laccaria</taxon>
    </lineage>
</organism>
<dbReference type="AlphaFoldDB" id="A0A0C9XMY5"/>
<dbReference type="STRING" id="1095629.A0A0C9XMY5"/>
<dbReference type="InterPro" id="IPR043129">
    <property type="entry name" value="ATPase_NBD"/>
</dbReference>
<dbReference type="Gene3D" id="3.30.420.40">
    <property type="match status" value="1"/>
</dbReference>
<accession>A0A0C9XMY5</accession>
<dbReference type="SUPFAM" id="SSF53067">
    <property type="entry name" value="Actin-like ATPase domain"/>
    <property type="match status" value="2"/>
</dbReference>
<proteinExistence type="predicted"/>
<dbReference type="OrthoDB" id="2963168at2759"/>
<keyword evidence="2" id="KW-1185">Reference proteome</keyword>
<sequence>MPRNAFHGDRRRLVLAFDVGTTFSGISYTILDPGQVPEVRGVTRFPGNEKGSGKIPSVIYYNKRGKVCAVGAEATQECTYHTAQREGWIKAEWFKLHLSPETCASKLVKDKLPPLPLPLYQSIVDIIADFLTYLFQCASSYIKEAHANGEDLWSSVKDEITFVLTHPNGWEKLQQSQMQQAALLAGLITEDEEGYAHYLADSPFIDHLDRIVGCFDATTKLRFRSDNQPQYIKFGSWRDNDSAHTIRFGQLKLDGSDVREFFRPSIKCITEAVMEQRRSAAGKVTHVVLVGGFAASDWLRNEVQKVLRPHGLDTIRPENGVSKSVSDGAILFYVNDLVRKSKMSSDCVILPFYPSPGYCSPPDADNAFLSGQIVIPRRFFIPGPCVS</sequence>
<dbReference type="CDD" id="cd10170">
    <property type="entry name" value="ASKHA_NBD_HSP70"/>
    <property type="match status" value="1"/>
</dbReference>
<protein>
    <recommendedName>
        <fullName evidence="3">Actin-like ATPase domain-containing protein</fullName>
    </recommendedName>
</protein>
<name>A0A0C9XMY5_9AGAR</name>
<reference evidence="2" key="2">
    <citation type="submission" date="2015-01" db="EMBL/GenBank/DDBJ databases">
        <title>Evolutionary Origins and Diversification of the Mycorrhizal Mutualists.</title>
        <authorList>
            <consortium name="DOE Joint Genome Institute"/>
            <consortium name="Mycorrhizal Genomics Consortium"/>
            <person name="Kohler A."/>
            <person name="Kuo A."/>
            <person name="Nagy L.G."/>
            <person name="Floudas D."/>
            <person name="Copeland A."/>
            <person name="Barry K.W."/>
            <person name="Cichocki N."/>
            <person name="Veneault-Fourrey C."/>
            <person name="LaButti K."/>
            <person name="Lindquist E.A."/>
            <person name="Lipzen A."/>
            <person name="Lundell T."/>
            <person name="Morin E."/>
            <person name="Murat C."/>
            <person name="Riley R."/>
            <person name="Ohm R."/>
            <person name="Sun H."/>
            <person name="Tunlid A."/>
            <person name="Henrissat B."/>
            <person name="Grigoriev I.V."/>
            <person name="Hibbett D.S."/>
            <person name="Martin F."/>
        </authorList>
    </citation>
    <scope>NUCLEOTIDE SEQUENCE [LARGE SCALE GENOMIC DNA]</scope>
    <source>
        <strain evidence="2">LaAM-08-1</strain>
    </source>
</reference>
<dbReference type="HOGENOM" id="CLU_009958_4_0_1"/>
<dbReference type="PANTHER" id="PTHR14187:SF5">
    <property type="entry name" value="HEAT SHOCK 70 KDA PROTEIN 12A"/>
    <property type="match status" value="1"/>
</dbReference>
<evidence type="ECO:0008006" key="3">
    <source>
        <dbReference type="Google" id="ProtNLM"/>
    </source>
</evidence>
<evidence type="ECO:0000313" key="1">
    <source>
        <dbReference type="EMBL" id="KIK02869.1"/>
    </source>
</evidence>
<reference evidence="1 2" key="1">
    <citation type="submission" date="2014-04" db="EMBL/GenBank/DDBJ databases">
        <authorList>
            <consortium name="DOE Joint Genome Institute"/>
            <person name="Kuo A."/>
            <person name="Kohler A."/>
            <person name="Nagy L.G."/>
            <person name="Floudas D."/>
            <person name="Copeland A."/>
            <person name="Barry K.W."/>
            <person name="Cichocki N."/>
            <person name="Veneault-Fourrey C."/>
            <person name="LaButti K."/>
            <person name="Lindquist E.A."/>
            <person name="Lipzen A."/>
            <person name="Lundell T."/>
            <person name="Morin E."/>
            <person name="Murat C."/>
            <person name="Sun H."/>
            <person name="Tunlid A."/>
            <person name="Henrissat B."/>
            <person name="Grigoriev I.V."/>
            <person name="Hibbett D.S."/>
            <person name="Martin F."/>
            <person name="Nordberg H.P."/>
            <person name="Cantor M.N."/>
            <person name="Hua S.X."/>
        </authorList>
    </citation>
    <scope>NUCLEOTIDE SEQUENCE [LARGE SCALE GENOMIC DNA]</scope>
    <source>
        <strain evidence="1 2">LaAM-08-1</strain>
    </source>
</reference>
<evidence type="ECO:0000313" key="2">
    <source>
        <dbReference type="Proteomes" id="UP000054477"/>
    </source>
</evidence>
<gene>
    <name evidence="1" type="ORF">K443DRAFT_5765</name>
</gene>
<dbReference type="Proteomes" id="UP000054477">
    <property type="component" value="Unassembled WGS sequence"/>
</dbReference>